<proteinExistence type="predicted"/>
<evidence type="ECO:0000313" key="2">
    <source>
        <dbReference type="EMBL" id="GAA1752795.1"/>
    </source>
</evidence>
<dbReference type="EMBL" id="BAAALS010000010">
    <property type="protein sequence ID" value="GAA1752795.1"/>
    <property type="molecule type" value="Genomic_DNA"/>
</dbReference>
<reference evidence="2 3" key="1">
    <citation type="journal article" date="2019" name="Int. J. Syst. Evol. Microbiol.">
        <title>The Global Catalogue of Microorganisms (GCM) 10K type strain sequencing project: providing services to taxonomists for standard genome sequencing and annotation.</title>
        <authorList>
            <consortium name="The Broad Institute Genomics Platform"/>
            <consortium name="The Broad Institute Genome Sequencing Center for Infectious Disease"/>
            <person name="Wu L."/>
            <person name="Ma J."/>
        </authorList>
    </citation>
    <scope>NUCLEOTIDE SEQUENCE [LARGE SCALE GENOMIC DNA]</scope>
    <source>
        <strain evidence="2 3">JCM 13249</strain>
    </source>
</reference>
<keyword evidence="1" id="KW-1133">Transmembrane helix</keyword>
<protein>
    <submittedName>
        <fullName evidence="2">Uncharacterized protein</fullName>
    </submittedName>
</protein>
<evidence type="ECO:0000256" key="1">
    <source>
        <dbReference type="SAM" id="Phobius"/>
    </source>
</evidence>
<keyword evidence="3" id="KW-1185">Reference proteome</keyword>
<dbReference type="Proteomes" id="UP001500655">
    <property type="component" value="Unassembled WGS sequence"/>
</dbReference>
<feature type="transmembrane region" description="Helical" evidence="1">
    <location>
        <begin position="62"/>
        <end position="81"/>
    </location>
</feature>
<gene>
    <name evidence="2" type="ORF">GCM10009681_24640</name>
</gene>
<comment type="caution">
    <text evidence="2">The sequence shown here is derived from an EMBL/GenBank/DDBJ whole genome shotgun (WGS) entry which is preliminary data.</text>
</comment>
<evidence type="ECO:0000313" key="3">
    <source>
        <dbReference type="Proteomes" id="UP001500655"/>
    </source>
</evidence>
<keyword evidence="1" id="KW-0472">Membrane</keyword>
<feature type="transmembrane region" description="Helical" evidence="1">
    <location>
        <begin position="130"/>
        <end position="152"/>
    </location>
</feature>
<name>A0ABN2KC63_9ACTN</name>
<feature type="transmembrane region" description="Helical" evidence="1">
    <location>
        <begin position="93"/>
        <end position="118"/>
    </location>
</feature>
<accession>A0ABN2KC63</accession>
<organism evidence="2 3">
    <name type="scientific">Luedemannella helvata</name>
    <dbReference type="NCBI Taxonomy" id="349315"/>
    <lineage>
        <taxon>Bacteria</taxon>
        <taxon>Bacillati</taxon>
        <taxon>Actinomycetota</taxon>
        <taxon>Actinomycetes</taxon>
        <taxon>Micromonosporales</taxon>
        <taxon>Micromonosporaceae</taxon>
        <taxon>Luedemannella</taxon>
    </lineage>
</organism>
<sequence>MRGVGGVKRDGAAGTEQLAPPRVVVEHLGQCGKFQRGTGSDDLRPARTWPAGRAGAPANNEMLLVIALVTGLSATVNRYLFRPGSRNAARPALIGSLAMVGWYVTLTAVVGIIAALVGLNGENGVATSTWIAWLVGGAVAIIGCVTALIYGVRR</sequence>
<keyword evidence="1" id="KW-0812">Transmembrane</keyword>